<name>A0AA35VN23_LACSI</name>
<dbReference type="PANTHER" id="PTHR21689">
    <property type="entry name" value="LIN-9"/>
    <property type="match status" value="1"/>
</dbReference>
<dbReference type="GO" id="GO:0006351">
    <property type="term" value="P:DNA-templated transcription"/>
    <property type="evidence" value="ECO:0007669"/>
    <property type="project" value="InterPro"/>
</dbReference>
<dbReference type="AlphaFoldDB" id="A0AA35VN23"/>
<dbReference type="GO" id="GO:0017053">
    <property type="term" value="C:transcription repressor complex"/>
    <property type="evidence" value="ECO:0007669"/>
    <property type="project" value="InterPro"/>
</dbReference>
<dbReference type="GO" id="GO:0005654">
    <property type="term" value="C:nucleoplasm"/>
    <property type="evidence" value="ECO:0007669"/>
    <property type="project" value="TreeGrafter"/>
</dbReference>
<accession>A0AA35VN23</accession>
<evidence type="ECO:0000256" key="1">
    <source>
        <dbReference type="SAM" id="MobiDB-lite"/>
    </source>
</evidence>
<evidence type="ECO:0000313" key="2">
    <source>
        <dbReference type="EMBL" id="CAI9269425.1"/>
    </source>
</evidence>
<dbReference type="GO" id="GO:0051726">
    <property type="term" value="P:regulation of cell cycle"/>
    <property type="evidence" value="ECO:0007669"/>
    <property type="project" value="TreeGrafter"/>
</dbReference>
<feature type="region of interest" description="Disordered" evidence="1">
    <location>
        <begin position="159"/>
        <end position="182"/>
    </location>
</feature>
<dbReference type="GO" id="GO:0006357">
    <property type="term" value="P:regulation of transcription by RNA polymerase II"/>
    <property type="evidence" value="ECO:0007669"/>
    <property type="project" value="TreeGrafter"/>
</dbReference>
<reference evidence="2" key="1">
    <citation type="submission" date="2023-04" db="EMBL/GenBank/DDBJ databases">
        <authorList>
            <person name="Vijverberg K."/>
            <person name="Xiong W."/>
            <person name="Schranz E."/>
        </authorList>
    </citation>
    <scope>NUCLEOTIDE SEQUENCE</scope>
</reference>
<dbReference type="GO" id="GO:0003677">
    <property type="term" value="F:DNA binding"/>
    <property type="evidence" value="ECO:0007669"/>
    <property type="project" value="TreeGrafter"/>
</dbReference>
<dbReference type="Proteomes" id="UP001177003">
    <property type="component" value="Chromosome 1"/>
</dbReference>
<proteinExistence type="predicted"/>
<feature type="compositionally biased region" description="Polar residues" evidence="1">
    <location>
        <begin position="165"/>
        <end position="181"/>
    </location>
</feature>
<keyword evidence="3" id="KW-1185">Reference proteome</keyword>
<dbReference type="PANTHER" id="PTHR21689:SF5">
    <property type="entry name" value="PROTEIN ALWAYS EARLY 1-RELATED"/>
    <property type="match status" value="1"/>
</dbReference>
<dbReference type="EMBL" id="OX465077">
    <property type="protein sequence ID" value="CAI9269425.1"/>
    <property type="molecule type" value="Genomic_DNA"/>
</dbReference>
<gene>
    <name evidence="2" type="ORF">LSALG_LOCUS9800</name>
</gene>
<dbReference type="InterPro" id="IPR010561">
    <property type="entry name" value="LIN-9/ALY1"/>
</dbReference>
<sequence>MVKSMDLMDGQPGTKSVTKCWFRDGKGYAYEEVAEVSPGHRFIAYTMYDKDSNFFKLCVRDLNLGSLCSKPQADWVCNVAWAKGGQGISSQAACFKKARDDLYKVKAWVFSPQVKVIKSDIREEDVLKEKDAFEDLKKLAAKSLTETVNQLIDTVNQVKEDENAEQATRPSRVTDAGQNRSGAPLKAADNVIISQHQHAAASQIQARETNIHALSLSLPDKKEAILKELKLVNDSLSSHKNETGVPMNVSESFKKEYAMVLLQLKEASDQVASALANLRRRNTYPGILMPTWQKPNPDSGPVVDPTTSNHENNFPSNNNNQLASNVIGILKSSRNEAHKLVHTALQLKDTLLAGNGTGQTRKVARVQALQLLKQPEKRGILRTNNRLPLHCPSYYFGLYRGDQTSHFAPEDLEVLRPPDLPSLLLDARICFLGMPIRNSNIVSELN</sequence>
<protein>
    <submittedName>
        <fullName evidence="2">Uncharacterized protein</fullName>
    </submittedName>
</protein>
<evidence type="ECO:0000313" key="3">
    <source>
        <dbReference type="Proteomes" id="UP001177003"/>
    </source>
</evidence>
<organism evidence="2 3">
    <name type="scientific">Lactuca saligna</name>
    <name type="common">Willowleaf lettuce</name>
    <dbReference type="NCBI Taxonomy" id="75948"/>
    <lineage>
        <taxon>Eukaryota</taxon>
        <taxon>Viridiplantae</taxon>
        <taxon>Streptophyta</taxon>
        <taxon>Embryophyta</taxon>
        <taxon>Tracheophyta</taxon>
        <taxon>Spermatophyta</taxon>
        <taxon>Magnoliopsida</taxon>
        <taxon>eudicotyledons</taxon>
        <taxon>Gunneridae</taxon>
        <taxon>Pentapetalae</taxon>
        <taxon>asterids</taxon>
        <taxon>campanulids</taxon>
        <taxon>Asterales</taxon>
        <taxon>Asteraceae</taxon>
        <taxon>Cichorioideae</taxon>
        <taxon>Cichorieae</taxon>
        <taxon>Lactucinae</taxon>
        <taxon>Lactuca</taxon>
    </lineage>
</organism>